<proteinExistence type="predicted"/>
<reference evidence="1" key="1">
    <citation type="submission" date="2020-02" db="EMBL/GenBank/DDBJ databases">
        <authorList>
            <person name="Meier V. D."/>
        </authorList>
    </citation>
    <scope>NUCLEOTIDE SEQUENCE</scope>
    <source>
        <strain evidence="1">AVDCRST_MAG18</strain>
    </source>
</reference>
<dbReference type="AlphaFoldDB" id="A0A6J4V5B9"/>
<sequence>MKRRATRYPKERYRASIMPRGTVIDPLTGTPAGAIRFVGSAEIKEALGRQNVRFALITFPQDTLDWVTPERLYETWKTELQPRVVQPHIVIKGFSLDDYPDGYCYVASEWKTADEQIIILFQMWH</sequence>
<accession>A0A6J4V5B9</accession>
<organism evidence="1">
    <name type="scientific">uncultured Thermomicrobiales bacterium</name>
    <dbReference type="NCBI Taxonomy" id="1645740"/>
    <lineage>
        <taxon>Bacteria</taxon>
        <taxon>Pseudomonadati</taxon>
        <taxon>Thermomicrobiota</taxon>
        <taxon>Thermomicrobia</taxon>
        <taxon>Thermomicrobiales</taxon>
        <taxon>environmental samples</taxon>
    </lineage>
</organism>
<evidence type="ECO:0000313" key="1">
    <source>
        <dbReference type="EMBL" id="CAA9566848.1"/>
    </source>
</evidence>
<protein>
    <submittedName>
        <fullName evidence="1">Uncharacterized protein</fullName>
    </submittedName>
</protein>
<dbReference type="EMBL" id="CADCWN010000120">
    <property type="protein sequence ID" value="CAA9566848.1"/>
    <property type="molecule type" value="Genomic_DNA"/>
</dbReference>
<name>A0A6J4V5B9_9BACT</name>
<gene>
    <name evidence="1" type="ORF">AVDCRST_MAG18-1555</name>
</gene>